<reference evidence="14" key="1">
    <citation type="journal article" date="2021" name="Open Biol.">
        <title>Shared evolutionary footprints suggest mitochondrial oxidative damage underlies multiple complex I losses in fungi.</title>
        <authorList>
            <person name="Schikora-Tamarit M.A."/>
            <person name="Marcet-Houben M."/>
            <person name="Nosek J."/>
            <person name="Gabaldon T."/>
        </authorList>
    </citation>
    <scope>NUCLEOTIDE SEQUENCE</scope>
    <source>
        <strain evidence="14">CBS2887</strain>
    </source>
</reference>
<accession>A0A9P8PU11</accession>
<dbReference type="SUPFAM" id="SSF52540">
    <property type="entry name" value="P-loop containing nucleoside triphosphate hydrolases"/>
    <property type="match status" value="2"/>
</dbReference>
<dbReference type="InterPro" id="IPR001650">
    <property type="entry name" value="Helicase_C-like"/>
</dbReference>
<dbReference type="SMART" id="SM00490">
    <property type="entry name" value="HELICc"/>
    <property type="match status" value="1"/>
</dbReference>
<dbReference type="InterPro" id="IPR000330">
    <property type="entry name" value="SNF2_N"/>
</dbReference>
<gene>
    <name evidence="14" type="ORF">WICPIJ_008957</name>
</gene>
<evidence type="ECO:0000313" key="14">
    <source>
        <dbReference type="EMBL" id="KAH3677577.1"/>
    </source>
</evidence>
<evidence type="ECO:0000256" key="2">
    <source>
        <dbReference type="ARBA" id="ARBA00022723"/>
    </source>
</evidence>
<dbReference type="SMART" id="SM00184">
    <property type="entry name" value="RING"/>
    <property type="match status" value="1"/>
</dbReference>
<keyword evidence="8" id="KW-0067">ATP-binding</keyword>
<evidence type="ECO:0000313" key="15">
    <source>
        <dbReference type="Proteomes" id="UP000774326"/>
    </source>
</evidence>
<evidence type="ECO:0000256" key="6">
    <source>
        <dbReference type="ARBA" id="ARBA00022806"/>
    </source>
</evidence>
<dbReference type="SMART" id="SM00487">
    <property type="entry name" value="DEXDc"/>
    <property type="match status" value="1"/>
</dbReference>
<keyword evidence="6" id="KW-0347">Helicase</keyword>
<reference evidence="14" key="2">
    <citation type="submission" date="2021-01" db="EMBL/GenBank/DDBJ databases">
        <authorList>
            <person name="Schikora-Tamarit M.A."/>
        </authorList>
    </citation>
    <scope>NUCLEOTIDE SEQUENCE</scope>
    <source>
        <strain evidence="14">CBS2887</strain>
    </source>
</reference>
<dbReference type="Gene3D" id="3.30.40.10">
    <property type="entry name" value="Zinc/RING finger domain, C3HC4 (zinc finger)"/>
    <property type="match status" value="1"/>
</dbReference>
<dbReference type="EMBL" id="JAEUBG010005161">
    <property type="protein sequence ID" value="KAH3677577.1"/>
    <property type="molecule type" value="Genomic_DNA"/>
</dbReference>
<dbReference type="Gene3D" id="3.40.50.300">
    <property type="entry name" value="P-loop containing nucleotide triphosphate hydrolases"/>
    <property type="match status" value="1"/>
</dbReference>
<proteinExistence type="inferred from homology"/>
<feature type="domain" description="Helicase C-terminal" evidence="13">
    <location>
        <begin position="921"/>
        <end position="1083"/>
    </location>
</feature>
<dbReference type="InterPro" id="IPR001841">
    <property type="entry name" value="Znf_RING"/>
</dbReference>
<dbReference type="InterPro" id="IPR038718">
    <property type="entry name" value="SNF2-like_sf"/>
</dbReference>
<dbReference type="InterPro" id="IPR018957">
    <property type="entry name" value="Znf_C3HC4_RING-type"/>
</dbReference>
<name>A0A9P8PU11_WICPI</name>
<evidence type="ECO:0000256" key="1">
    <source>
        <dbReference type="ARBA" id="ARBA00007025"/>
    </source>
</evidence>
<dbReference type="OrthoDB" id="423559at2759"/>
<dbReference type="AlphaFoldDB" id="A0A9P8PU11"/>
<dbReference type="PROSITE" id="PS50089">
    <property type="entry name" value="ZF_RING_2"/>
    <property type="match status" value="1"/>
</dbReference>
<feature type="coiled-coil region" evidence="10">
    <location>
        <begin position="105"/>
        <end position="139"/>
    </location>
</feature>
<dbReference type="SUPFAM" id="SSF57850">
    <property type="entry name" value="RING/U-box"/>
    <property type="match status" value="1"/>
</dbReference>
<dbReference type="GO" id="GO:0005524">
    <property type="term" value="F:ATP binding"/>
    <property type="evidence" value="ECO:0007669"/>
    <property type="project" value="UniProtKB-KW"/>
</dbReference>
<dbReference type="PANTHER" id="PTHR45626:SF16">
    <property type="entry name" value="ATP-DEPENDENT HELICASE ULS1"/>
    <property type="match status" value="1"/>
</dbReference>
<keyword evidence="7" id="KW-0862">Zinc</keyword>
<organism evidence="14 15">
    <name type="scientific">Wickerhamomyces pijperi</name>
    <name type="common">Yeast</name>
    <name type="synonym">Pichia pijperi</name>
    <dbReference type="NCBI Taxonomy" id="599730"/>
    <lineage>
        <taxon>Eukaryota</taxon>
        <taxon>Fungi</taxon>
        <taxon>Dikarya</taxon>
        <taxon>Ascomycota</taxon>
        <taxon>Saccharomycotina</taxon>
        <taxon>Saccharomycetes</taxon>
        <taxon>Phaffomycetales</taxon>
        <taxon>Wickerhamomycetaceae</taxon>
        <taxon>Wickerhamomyces</taxon>
    </lineage>
</organism>
<dbReference type="GO" id="GO:0000724">
    <property type="term" value="P:double-strand break repair via homologous recombination"/>
    <property type="evidence" value="ECO:0007669"/>
    <property type="project" value="TreeGrafter"/>
</dbReference>
<dbReference type="Pfam" id="PF00271">
    <property type="entry name" value="Helicase_C"/>
    <property type="match status" value="1"/>
</dbReference>
<evidence type="ECO:0000259" key="11">
    <source>
        <dbReference type="PROSITE" id="PS50089"/>
    </source>
</evidence>
<dbReference type="PROSITE" id="PS51194">
    <property type="entry name" value="HELICASE_CTER"/>
    <property type="match status" value="1"/>
</dbReference>
<dbReference type="InterPro" id="IPR014001">
    <property type="entry name" value="Helicase_ATP-bd"/>
</dbReference>
<dbReference type="InterPro" id="IPR013083">
    <property type="entry name" value="Znf_RING/FYVE/PHD"/>
</dbReference>
<keyword evidence="15" id="KW-1185">Reference proteome</keyword>
<protein>
    <submittedName>
        <fullName evidence="14">Uncharacterized protein</fullName>
    </submittedName>
</protein>
<evidence type="ECO:0000256" key="5">
    <source>
        <dbReference type="ARBA" id="ARBA00022801"/>
    </source>
</evidence>
<dbReference type="GO" id="GO:0005737">
    <property type="term" value="C:cytoplasm"/>
    <property type="evidence" value="ECO:0007669"/>
    <property type="project" value="TreeGrafter"/>
</dbReference>
<keyword evidence="4 9" id="KW-0863">Zinc-finger</keyword>
<dbReference type="InterPro" id="IPR049730">
    <property type="entry name" value="SNF2/RAD54-like_C"/>
</dbReference>
<dbReference type="GO" id="GO:0008270">
    <property type="term" value="F:zinc ion binding"/>
    <property type="evidence" value="ECO:0007669"/>
    <property type="project" value="UniProtKB-KW"/>
</dbReference>
<dbReference type="Gene3D" id="3.40.50.10810">
    <property type="entry name" value="Tandem AAA-ATPase domain"/>
    <property type="match status" value="2"/>
</dbReference>
<keyword evidence="5" id="KW-0378">Hydrolase</keyword>
<evidence type="ECO:0000256" key="10">
    <source>
        <dbReference type="SAM" id="Coils"/>
    </source>
</evidence>
<comment type="similarity">
    <text evidence="1">Belongs to the SNF2/RAD54 helicase family.</text>
</comment>
<dbReference type="GO" id="GO:0005634">
    <property type="term" value="C:nucleus"/>
    <property type="evidence" value="ECO:0007669"/>
    <property type="project" value="TreeGrafter"/>
</dbReference>
<evidence type="ECO:0000259" key="13">
    <source>
        <dbReference type="PROSITE" id="PS51194"/>
    </source>
</evidence>
<dbReference type="InterPro" id="IPR017907">
    <property type="entry name" value="Znf_RING_CS"/>
</dbReference>
<dbReference type="Pfam" id="PF00097">
    <property type="entry name" value="zf-C3HC4"/>
    <property type="match status" value="1"/>
</dbReference>
<keyword evidence="10" id="KW-0175">Coiled coil</keyword>
<feature type="domain" description="RING-type" evidence="11">
    <location>
        <begin position="815"/>
        <end position="867"/>
    </location>
</feature>
<dbReference type="GO" id="GO:0004386">
    <property type="term" value="F:helicase activity"/>
    <property type="evidence" value="ECO:0007669"/>
    <property type="project" value="UniProtKB-KW"/>
</dbReference>
<dbReference type="Proteomes" id="UP000774326">
    <property type="component" value="Unassembled WGS sequence"/>
</dbReference>
<comment type="caution">
    <text evidence="14">The sequence shown here is derived from an EMBL/GenBank/DDBJ whole genome shotgun (WGS) entry which is preliminary data.</text>
</comment>
<dbReference type="InterPro" id="IPR027417">
    <property type="entry name" value="P-loop_NTPase"/>
</dbReference>
<sequence>MEPQPKRFKPAQTIDLTSLDLDSDDDIEITAVNTIQPPPKQAVPAQANIPSSSNGLLQQLQLQQQAAQARPQVPQPQIPQNSQTEGNIYNLENGLKLDDVLFRNYEDVERREIALKREIEQLKSQIAQHESQVLSLDQKSNGILAKKKLMEDIGFTFRSSGQIRQYNEEIHKVFSESKLKEQQVENFKVLTQKTERKYSSFIDNHKDVIVTLLDMGDYQARADYLRCKRELNSGTLSFQEKSTVNGKIGYYQKMATLARAARERNKLFQSNGSFNNRNGSGTRGFPTYEPDNELLVPSLNIYNDTEDLRSLLDSVHRIEKTKDDESPTPKDLRIHLLTHQKQGLKWMEGIEDDPKKRGGILADDMGLGKTIQAIALMLSHRPNYSSTPSSKTPGVAASVALAAMKKAQEAEDKEDSDDDLEILETSNKDKAQDAEYVLSDSDVDEGNDKQDLFQEQPQNEVIEDGAKVNKTNLIVCPVALMEQWKSEIETKVRDSANFKVMIFNSLKGKRITFKQLSRYDVVLISYQTLSSELKKHIHGLGLNAKLLDVPNMVKVNQKKLRSRNKLEYFSPFFEPEAVFRRVILDEAQIIKNKLTRSSIACSALVSKFRWCLSGTPMQNSIDELYPLIRFLRIKPYCEFVKFSVDIARPMDSKNKDYYDESDHEQAIKRVRVLLKAILFRREKDATINGKPILSLPGKEVIKHRIEMNQNSNEFSFYNSLEFKSAKEVQNIMNGPKAKGVYSSILALLLRLRQACIHSELVRIGERKKGIVYDEDGVARPARTLESMFALAKGLSKDTVARINNDEASDEKRFQCPICYGIPSDVDWMVASPCGHGMCAECVEPYFEKFQEGQHPEGFRQGKCTICRAQVKEDKFMTFDIFERAINKGQNLETIKIVYEKNKKEVKEIEEQPLEKLELSPKFKKALELIKEILASSPDEKVILFSEFTTMFGLFTKFLERSSINPLLYVGSMNSDARNKTVKTFYNDPSKRVMLISLRAGNVGLTLTCANHVILMDPFWNPYVEEQAQDRAYRIGQTKVVNVHRLLNANTVEDRIIQLQDKKKKIIESAMGSEGLQKASALGAGEIRFLFGLNDLEGAT</sequence>
<feature type="domain" description="Helicase ATP-binding" evidence="12">
    <location>
        <begin position="350"/>
        <end position="634"/>
    </location>
</feature>
<dbReference type="Pfam" id="PF00176">
    <property type="entry name" value="SNF2-rel_dom"/>
    <property type="match status" value="1"/>
</dbReference>
<dbReference type="PROSITE" id="PS51192">
    <property type="entry name" value="HELICASE_ATP_BIND_1"/>
    <property type="match status" value="1"/>
</dbReference>
<dbReference type="InterPro" id="IPR050628">
    <property type="entry name" value="SNF2_RAD54_helicase_TF"/>
</dbReference>
<evidence type="ECO:0000256" key="7">
    <source>
        <dbReference type="ARBA" id="ARBA00022833"/>
    </source>
</evidence>
<evidence type="ECO:0000259" key="12">
    <source>
        <dbReference type="PROSITE" id="PS51192"/>
    </source>
</evidence>
<evidence type="ECO:0000256" key="3">
    <source>
        <dbReference type="ARBA" id="ARBA00022741"/>
    </source>
</evidence>
<evidence type="ECO:0000256" key="9">
    <source>
        <dbReference type="PROSITE-ProRule" id="PRU00175"/>
    </source>
</evidence>
<keyword evidence="2" id="KW-0479">Metal-binding</keyword>
<dbReference type="PANTHER" id="PTHR45626">
    <property type="entry name" value="TRANSCRIPTION TERMINATION FACTOR 2-RELATED"/>
    <property type="match status" value="1"/>
</dbReference>
<dbReference type="CDD" id="cd18008">
    <property type="entry name" value="DEXDc_SHPRH-like"/>
    <property type="match status" value="1"/>
</dbReference>
<dbReference type="GO" id="GO:0016787">
    <property type="term" value="F:hydrolase activity"/>
    <property type="evidence" value="ECO:0007669"/>
    <property type="project" value="UniProtKB-KW"/>
</dbReference>
<dbReference type="GO" id="GO:0008094">
    <property type="term" value="F:ATP-dependent activity, acting on DNA"/>
    <property type="evidence" value="ECO:0007669"/>
    <property type="project" value="TreeGrafter"/>
</dbReference>
<dbReference type="CDD" id="cd18793">
    <property type="entry name" value="SF2_C_SNF"/>
    <property type="match status" value="1"/>
</dbReference>
<dbReference type="PROSITE" id="PS00518">
    <property type="entry name" value="ZF_RING_1"/>
    <property type="match status" value="1"/>
</dbReference>
<keyword evidence="3" id="KW-0547">Nucleotide-binding</keyword>
<evidence type="ECO:0000256" key="4">
    <source>
        <dbReference type="ARBA" id="ARBA00022771"/>
    </source>
</evidence>
<evidence type="ECO:0000256" key="8">
    <source>
        <dbReference type="ARBA" id="ARBA00022840"/>
    </source>
</evidence>